<dbReference type="Pfam" id="PF12249">
    <property type="entry name" value="AftA_C"/>
    <property type="match status" value="1"/>
</dbReference>
<dbReference type="GO" id="GO:0044038">
    <property type="term" value="P:cell wall macromolecule biosynthetic process"/>
    <property type="evidence" value="ECO:0007669"/>
    <property type="project" value="InterPro"/>
</dbReference>
<evidence type="ECO:0000256" key="9">
    <source>
        <dbReference type="ARBA" id="ARBA00022989"/>
    </source>
</evidence>
<feature type="domain" description="Arabinofuranosyltransferase AftA N-terminal" evidence="15">
    <location>
        <begin position="5"/>
        <end position="441"/>
    </location>
</feature>
<comment type="pathway">
    <text evidence="2">Cell wall biogenesis; cell wall polysaccharide biosynthesis.</text>
</comment>
<keyword evidence="10 13" id="KW-0472">Membrane</keyword>
<evidence type="ECO:0000256" key="11">
    <source>
        <dbReference type="ARBA" id="ARBA00033184"/>
    </source>
</evidence>
<protein>
    <recommendedName>
        <fullName evidence="5">Galactan 5-O-arabinofuranosyltransferase</fullName>
        <ecNumber evidence="4">2.4.2.46</ecNumber>
    </recommendedName>
    <alternativeName>
        <fullName evidence="11">Arabinofuranosyltransferase AftA</fullName>
    </alternativeName>
</protein>
<evidence type="ECO:0000313" key="17">
    <source>
        <dbReference type="Proteomes" id="UP000824189"/>
    </source>
</evidence>
<evidence type="ECO:0000256" key="1">
    <source>
        <dbReference type="ARBA" id="ARBA00004651"/>
    </source>
</evidence>
<feature type="transmembrane region" description="Helical" evidence="13">
    <location>
        <begin position="69"/>
        <end position="91"/>
    </location>
</feature>
<evidence type="ECO:0000256" key="8">
    <source>
        <dbReference type="ARBA" id="ARBA00022692"/>
    </source>
</evidence>
<feature type="transmembrane region" description="Helical" evidence="13">
    <location>
        <begin position="386"/>
        <end position="406"/>
    </location>
</feature>
<organism evidence="16 17">
    <name type="scientific">Candidatus Corynebacterium gallistercoris</name>
    <dbReference type="NCBI Taxonomy" id="2838530"/>
    <lineage>
        <taxon>Bacteria</taxon>
        <taxon>Bacillati</taxon>
        <taxon>Actinomycetota</taxon>
        <taxon>Actinomycetes</taxon>
        <taxon>Mycobacteriales</taxon>
        <taxon>Corynebacteriaceae</taxon>
        <taxon>Corynebacterium</taxon>
    </lineage>
</organism>
<evidence type="ECO:0000256" key="5">
    <source>
        <dbReference type="ARBA" id="ARBA00020482"/>
    </source>
</evidence>
<comment type="caution">
    <text evidence="16">The sequence shown here is derived from an EMBL/GenBank/DDBJ whole genome shotgun (WGS) entry which is preliminary data.</text>
</comment>
<dbReference type="GO" id="GO:0005886">
    <property type="term" value="C:plasma membrane"/>
    <property type="evidence" value="ECO:0007669"/>
    <property type="project" value="UniProtKB-SubCell"/>
</dbReference>
<dbReference type="EC" id="2.4.2.46" evidence="4"/>
<evidence type="ECO:0000256" key="13">
    <source>
        <dbReference type="SAM" id="Phobius"/>
    </source>
</evidence>
<dbReference type="AlphaFoldDB" id="A0A9D1RX05"/>
<evidence type="ECO:0000256" key="4">
    <source>
        <dbReference type="ARBA" id="ARBA00012037"/>
    </source>
</evidence>
<dbReference type="Proteomes" id="UP000824189">
    <property type="component" value="Unassembled WGS sequence"/>
</dbReference>
<dbReference type="Pfam" id="PF12250">
    <property type="entry name" value="AftA_N"/>
    <property type="match status" value="1"/>
</dbReference>
<feature type="transmembrane region" description="Helical" evidence="13">
    <location>
        <begin position="40"/>
        <end position="60"/>
    </location>
</feature>
<comment type="subcellular location">
    <subcellularLocation>
        <location evidence="1">Cell membrane</location>
        <topology evidence="1">Multi-pass membrane protein</topology>
    </subcellularLocation>
</comment>
<name>A0A9D1RX05_9CORY</name>
<sequence length="650" mass="69602">MLRNMALAGGAATVATLACWMVLNRINFPAFSHSNVLRGLATAGTTLVIVAAAVACYYWVHPRGRGKAAAFLMSAIIHLAPAALVVTSVGLPLGGTRLYLDGVSVDQAFRTQFLTRMADTPGWHDMAYVGEPSFYPGLWFFTGGIFAKITGLAGWAAYQPWALITLAVTGSMLVPVWQRLTNSVAVASAVSLTTVAVTMFYAPEEPYAAIVAMGLPAALILGYRAVRGSHLAVLGMVIYLGLSANLYTLYTGLSALSVVVLAVMAAFAARSIAPLVRLAVMGVGSMLIALVGWGPYVLAILTEPHGPTGTAQHYLPESGTEIPVPFFHAVSIGILSFIALVWLVLRYRKQDVAGLGVGLVVCYCWVVASMMITVLGTTLLGFRVELPIALILTTAGVLAIADWRLVQGPKLQTLESLQVLGAGPAAAKAITRAMAVILAVSCVHYATSIPSIKEDKIDLAYTDADGDAIRGDRQPADSTAYYAAVDEVLMDHFGQRSGTVVLTDEQHFMSFYPYHSYQAMTAHYANPLGEFARRNAAIEEWTTFSEPEELTEAMDAAETSDGWARPDALILRGQLDVEPVKDDSASLLPENGELPKVTGTGDDEFTFTLADDIYPNSPNVQFRTVAFPAELFSEGWELHQVGPYVVAIRV</sequence>
<dbReference type="GO" id="GO:0016757">
    <property type="term" value="F:glycosyltransferase activity"/>
    <property type="evidence" value="ECO:0007669"/>
    <property type="project" value="InterPro"/>
</dbReference>
<keyword evidence="7" id="KW-0808">Transferase</keyword>
<keyword evidence="6" id="KW-1003">Cell membrane</keyword>
<evidence type="ECO:0000259" key="14">
    <source>
        <dbReference type="Pfam" id="PF12249"/>
    </source>
</evidence>
<accession>A0A9D1RX05</accession>
<evidence type="ECO:0000259" key="15">
    <source>
        <dbReference type="Pfam" id="PF12250"/>
    </source>
</evidence>
<evidence type="ECO:0000313" key="16">
    <source>
        <dbReference type="EMBL" id="HIW95060.1"/>
    </source>
</evidence>
<feature type="transmembrane region" description="Helical" evidence="13">
    <location>
        <begin position="255"/>
        <end position="273"/>
    </location>
</feature>
<evidence type="ECO:0000256" key="6">
    <source>
        <dbReference type="ARBA" id="ARBA00022475"/>
    </source>
</evidence>
<evidence type="ECO:0000256" key="7">
    <source>
        <dbReference type="ARBA" id="ARBA00022679"/>
    </source>
</evidence>
<evidence type="ECO:0000256" key="10">
    <source>
        <dbReference type="ARBA" id="ARBA00023136"/>
    </source>
</evidence>
<reference evidence="16" key="2">
    <citation type="submission" date="2021-04" db="EMBL/GenBank/DDBJ databases">
        <authorList>
            <person name="Gilroy R."/>
        </authorList>
    </citation>
    <scope>NUCLEOTIDE SEQUENCE</scope>
    <source>
        <strain evidence="16">4376</strain>
    </source>
</reference>
<comment type="similarity">
    <text evidence="3">Belongs to the glycosyltransferase 85 family.</text>
</comment>
<evidence type="ECO:0000256" key="3">
    <source>
        <dbReference type="ARBA" id="ARBA00009655"/>
    </source>
</evidence>
<proteinExistence type="inferred from homology"/>
<keyword evidence="8 13" id="KW-0812">Transmembrane</keyword>
<feature type="transmembrane region" description="Helical" evidence="13">
    <location>
        <begin position="352"/>
        <end position="380"/>
    </location>
</feature>
<feature type="transmembrane region" description="Helical" evidence="13">
    <location>
        <begin position="207"/>
        <end position="226"/>
    </location>
</feature>
<dbReference type="PROSITE" id="PS51257">
    <property type="entry name" value="PROKAR_LIPOPROTEIN"/>
    <property type="match status" value="1"/>
</dbReference>
<keyword evidence="9 13" id="KW-1133">Transmembrane helix</keyword>
<evidence type="ECO:0000256" key="12">
    <source>
        <dbReference type="ARBA" id="ARBA00034030"/>
    </source>
</evidence>
<reference evidence="16" key="1">
    <citation type="journal article" date="2021" name="PeerJ">
        <title>Extensive microbial diversity within the chicken gut microbiome revealed by metagenomics and culture.</title>
        <authorList>
            <person name="Gilroy R."/>
            <person name="Ravi A."/>
            <person name="Getino M."/>
            <person name="Pursley I."/>
            <person name="Horton D.L."/>
            <person name="Alikhan N.F."/>
            <person name="Baker D."/>
            <person name="Gharbi K."/>
            <person name="Hall N."/>
            <person name="Watson M."/>
            <person name="Adriaenssens E.M."/>
            <person name="Foster-Nyarko E."/>
            <person name="Jarju S."/>
            <person name="Secka A."/>
            <person name="Antonio M."/>
            <person name="Oren A."/>
            <person name="Chaudhuri R.R."/>
            <person name="La Ragione R."/>
            <person name="Hildebrand F."/>
            <person name="Pallen M.J."/>
        </authorList>
    </citation>
    <scope>NUCLEOTIDE SEQUENCE</scope>
    <source>
        <strain evidence="16">4376</strain>
    </source>
</reference>
<gene>
    <name evidence="16" type="ORF">H9867_01015</name>
</gene>
<feature type="transmembrane region" description="Helical" evidence="13">
    <location>
        <begin position="184"/>
        <end position="201"/>
    </location>
</feature>
<feature type="transmembrane region" description="Helical" evidence="13">
    <location>
        <begin position="280"/>
        <end position="302"/>
    </location>
</feature>
<evidence type="ECO:0000256" key="2">
    <source>
        <dbReference type="ARBA" id="ARBA00004776"/>
    </source>
</evidence>
<dbReference type="EMBL" id="DXFZ01000012">
    <property type="protein sequence ID" value="HIW95060.1"/>
    <property type="molecule type" value="Genomic_DNA"/>
</dbReference>
<feature type="transmembrane region" description="Helical" evidence="13">
    <location>
        <begin position="158"/>
        <end position="177"/>
    </location>
</feature>
<dbReference type="InterPro" id="IPR020963">
    <property type="entry name" value="ArabinofuranosylTrfase_AftA_N"/>
</dbReference>
<feature type="domain" description="Arabinofuranosyltransferase AftA C-terminal" evidence="14">
    <location>
        <begin position="449"/>
        <end position="649"/>
    </location>
</feature>
<dbReference type="InterPro" id="IPR020959">
    <property type="entry name" value="ArabinofuranosylTrfase_AftA_C"/>
</dbReference>
<comment type="catalytic activity">
    <reaction evidence="12">
        <text>Adds an alpha-D-arabinofuranosyl group from trans,octacis-decaprenylphospho-beta-D-arabinofuranose at the 5-O-position of the eighth, tenth and twelfth galactofuranose unit of the galactofuranan chain of [beta-D-galactofuranosyl-(1-&gt;5)-beta-D-galactofuranosyl-(1-&gt;6)]14-beta-D-galactofuranosyl-(1-&gt;5)-beta-D-galactofuranosyl-(1-&gt;4)-alpha-L-rhamnopyranosyl-(1-&gt;3)-N-acetyl-alpha-D-glucosaminyl-diphospho-trans,octacis-decaprenol.</text>
        <dbReference type="EC" id="2.4.2.46"/>
    </reaction>
</comment>
<feature type="transmembrane region" description="Helical" evidence="13">
    <location>
        <begin position="322"/>
        <end position="345"/>
    </location>
</feature>